<evidence type="ECO:0000259" key="9">
    <source>
        <dbReference type="Pfam" id="PF10141"/>
    </source>
</evidence>
<dbReference type="InterPro" id="IPR003156">
    <property type="entry name" value="DHHA1_dom"/>
</dbReference>
<dbReference type="AlphaFoldDB" id="A0A5C4TES7"/>
<evidence type="ECO:0000256" key="6">
    <source>
        <dbReference type="SAM" id="Coils"/>
    </source>
</evidence>
<keyword evidence="12" id="KW-1185">Reference proteome</keyword>
<keyword evidence="6" id="KW-0175">Coiled coil</keyword>
<evidence type="ECO:0000259" key="8">
    <source>
        <dbReference type="Pfam" id="PF02272"/>
    </source>
</evidence>
<feature type="domain" description="RecJ OB" evidence="10">
    <location>
        <begin position="456"/>
        <end position="565"/>
    </location>
</feature>
<feature type="domain" description="DDH" evidence="7">
    <location>
        <begin position="82"/>
        <end position="226"/>
    </location>
</feature>
<accession>A0A5C4TES7</accession>
<dbReference type="GO" id="GO:0006310">
    <property type="term" value="P:DNA recombination"/>
    <property type="evidence" value="ECO:0007669"/>
    <property type="project" value="InterPro"/>
</dbReference>
<evidence type="ECO:0000259" key="7">
    <source>
        <dbReference type="Pfam" id="PF01368"/>
    </source>
</evidence>
<dbReference type="Pfam" id="PF01368">
    <property type="entry name" value="DHH"/>
    <property type="match status" value="1"/>
</dbReference>
<comment type="caution">
    <text evidence="11">The sequence shown here is derived from an EMBL/GenBank/DDBJ whole genome shotgun (WGS) entry which is preliminary data.</text>
</comment>
<dbReference type="Gene3D" id="3.10.310.30">
    <property type="match status" value="1"/>
</dbReference>
<keyword evidence="3" id="KW-0540">Nuclease</keyword>
<dbReference type="Gene3D" id="3.90.1640.30">
    <property type="match status" value="1"/>
</dbReference>
<feature type="domain" description="DHHA1" evidence="8">
    <location>
        <begin position="346"/>
        <end position="440"/>
    </location>
</feature>
<evidence type="ECO:0000259" key="10">
    <source>
        <dbReference type="Pfam" id="PF17768"/>
    </source>
</evidence>
<proteinExistence type="inferred from homology"/>
<evidence type="ECO:0000313" key="12">
    <source>
        <dbReference type="Proteomes" id="UP000307943"/>
    </source>
</evidence>
<dbReference type="Pfam" id="PF02272">
    <property type="entry name" value="DHHA1"/>
    <property type="match status" value="1"/>
</dbReference>
<evidence type="ECO:0000256" key="5">
    <source>
        <dbReference type="ARBA" id="ARBA00022839"/>
    </source>
</evidence>
<keyword evidence="5 11" id="KW-0269">Exonuclease</keyword>
<dbReference type="OrthoDB" id="9809852at2"/>
<evidence type="ECO:0000256" key="2">
    <source>
        <dbReference type="ARBA" id="ARBA00019841"/>
    </source>
</evidence>
<organism evidence="11 12">
    <name type="scientific">Paenibacillus hemerocallicola</name>
    <dbReference type="NCBI Taxonomy" id="1172614"/>
    <lineage>
        <taxon>Bacteria</taxon>
        <taxon>Bacillati</taxon>
        <taxon>Bacillota</taxon>
        <taxon>Bacilli</taxon>
        <taxon>Bacillales</taxon>
        <taxon>Paenibacillaceae</taxon>
        <taxon>Paenibacillus</taxon>
    </lineage>
</organism>
<evidence type="ECO:0000256" key="3">
    <source>
        <dbReference type="ARBA" id="ARBA00022722"/>
    </source>
</evidence>
<dbReference type="Proteomes" id="UP000307943">
    <property type="component" value="Unassembled WGS sequence"/>
</dbReference>
<dbReference type="InterPro" id="IPR051673">
    <property type="entry name" value="SSDNA_exonuclease_RecJ"/>
</dbReference>
<dbReference type="SUPFAM" id="SSF64182">
    <property type="entry name" value="DHH phosphoesterases"/>
    <property type="match status" value="1"/>
</dbReference>
<reference evidence="11 12" key="1">
    <citation type="submission" date="2019-05" db="EMBL/GenBank/DDBJ databases">
        <title>We sequenced the genome of Paenibacillus hemerocallicola KCTC 33185 for further insight into its adaptation and study the phylogeny of Paenibacillus.</title>
        <authorList>
            <person name="Narsing Rao M.P."/>
        </authorList>
    </citation>
    <scope>NUCLEOTIDE SEQUENCE [LARGE SCALE GENOMIC DNA]</scope>
    <source>
        <strain evidence="11 12">KCTC 33185</strain>
    </source>
</reference>
<evidence type="ECO:0000256" key="1">
    <source>
        <dbReference type="ARBA" id="ARBA00005915"/>
    </source>
</evidence>
<dbReference type="PANTHER" id="PTHR30255:SF2">
    <property type="entry name" value="SINGLE-STRANDED-DNA-SPECIFIC EXONUCLEASE RECJ"/>
    <property type="match status" value="1"/>
</dbReference>
<protein>
    <recommendedName>
        <fullName evidence="2">Single-stranded-DNA-specific exonuclease RecJ</fullName>
    </recommendedName>
</protein>
<dbReference type="GO" id="GO:0008409">
    <property type="term" value="F:5'-3' exonuclease activity"/>
    <property type="evidence" value="ECO:0007669"/>
    <property type="project" value="InterPro"/>
</dbReference>
<name>A0A5C4TES7_9BACL</name>
<dbReference type="InterPro" id="IPR001667">
    <property type="entry name" value="DDH_dom"/>
</dbReference>
<dbReference type="Pfam" id="PF10141">
    <property type="entry name" value="ssDNA-exonuc_C"/>
    <property type="match status" value="1"/>
</dbReference>
<dbReference type="InterPro" id="IPR041122">
    <property type="entry name" value="RecJ_OB"/>
</dbReference>
<gene>
    <name evidence="11" type="primary">recJ</name>
    <name evidence="11" type="ORF">FE784_04420</name>
</gene>
<sequence length="809" mass="89127">MLQSKAKWKVSDVDQAAAERLCAELKLHPVIANMLAARGITEPGEAGRFLKAGKDHFHDPFLLDGMDLAVARIRQALQSNEKIRVYGDYDADGVSSTSLMTHLLRRLGAQFDTYIPHRAIEGYGLNEKAIGLAKECGVSLIITVDTGISAREQVAYAASIGIDTVVTDHHEPPELLPDAIAVLNPKKPGCPYPFKQLAGVGVAFKLAHALLGELPMELLEIAAIGTVADLMPLSGENRSIVKLGLERMQNSSYTGIQALLEVSGVADKEITATHLGFSLAPRINASGRLDHAGDAVTLLTTDDRIEAERIAETLDELNKERQRIVEEMTNEALQLISADDPDSKRNVIVVAREGWNVGVIGIVAAKILERFYRPVIVLGIDPETGMAKGSARSIPGYDMYRALTHCAELLDHYGGHQAAAGMSLSRNRLDDFRDRLNMLAEDWLEEEHYRPVYNADAEFKLCDISVDFIRQLEALAPFGMGNPAPRFVLSDLTVQEKRALGKDKQHMKLMLSQPEDSAAGVVEALGFGRGSTLELIAGTAKVDILGELGINEWNGVRKPQIVIHDMRIPHVQVFDWRGVKQAAEKFAELTAAGGGERHANGCGAVVVEANAPSRFIDPDRLSCGLWAMDSRNGIIPLNAMAKSGSFSEAEDVLLISLPERMESFEAMLGQCQAKRIYAVFADWDRDYAKVPSRETFKLLYQVVMQKSSWAADNVSFLEPMRRKTGLSDAMIRFMLNVFEELDFIMQQNGTMQTVASPRKRDMNESSTYQSRIARSEIEQTLVYTNAQQLAEWMLGRLSAEPKRLMEGIG</sequence>
<evidence type="ECO:0000313" key="11">
    <source>
        <dbReference type="EMBL" id="TNJ67633.1"/>
    </source>
</evidence>
<dbReference type="InterPro" id="IPR004610">
    <property type="entry name" value="RecJ"/>
</dbReference>
<dbReference type="Pfam" id="PF17768">
    <property type="entry name" value="RecJ_OB"/>
    <property type="match status" value="1"/>
</dbReference>
<comment type="similarity">
    <text evidence="1">Belongs to the RecJ family.</text>
</comment>
<feature type="domain" description="Single-stranded-DNA-specific exonuclease RecJ C-terminal" evidence="9">
    <location>
        <begin position="644"/>
        <end position="793"/>
    </location>
</feature>
<keyword evidence="4" id="KW-0378">Hydrolase</keyword>
<dbReference type="InterPro" id="IPR038763">
    <property type="entry name" value="DHH_sf"/>
</dbReference>
<dbReference type="NCBIfam" id="TIGR00644">
    <property type="entry name" value="recJ"/>
    <property type="match status" value="1"/>
</dbReference>
<dbReference type="InterPro" id="IPR018779">
    <property type="entry name" value="RecJ_C"/>
</dbReference>
<dbReference type="PANTHER" id="PTHR30255">
    <property type="entry name" value="SINGLE-STRANDED-DNA-SPECIFIC EXONUCLEASE RECJ"/>
    <property type="match status" value="1"/>
</dbReference>
<dbReference type="EMBL" id="VDCQ01000004">
    <property type="protein sequence ID" value="TNJ67633.1"/>
    <property type="molecule type" value="Genomic_DNA"/>
</dbReference>
<dbReference type="RefSeq" id="WP_139600919.1">
    <property type="nucleotide sequence ID" value="NZ_VDCQ01000004.1"/>
</dbReference>
<dbReference type="GO" id="GO:0003676">
    <property type="term" value="F:nucleic acid binding"/>
    <property type="evidence" value="ECO:0007669"/>
    <property type="project" value="InterPro"/>
</dbReference>
<evidence type="ECO:0000256" key="4">
    <source>
        <dbReference type="ARBA" id="ARBA00022801"/>
    </source>
</evidence>
<dbReference type="GO" id="GO:0006281">
    <property type="term" value="P:DNA repair"/>
    <property type="evidence" value="ECO:0007669"/>
    <property type="project" value="InterPro"/>
</dbReference>
<feature type="coiled-coil region" evidence="6">
    <location>
        <begin position="307"/>
        <end position="334"/>
    </location>
</feature>